<keyword evidence="9" id="KW-0408">Iron</keyword>
<proteinExistence type="inferred from homology"/>
<feature type="domain" description="4Fe-4S ferredoxin-type" evidence="13">
    <location>
        <begin position="3"/>
        <end position="33"/>
    </location>
</feature>
<dbReference type="InterPro" id="IPR017896">
    <property type="entry name" value="4Fe4S_Fe-S-bd"/>
</dbReference>
<dbReference type="InterPro" id="IPR005614">
    <property type="entry name" value="NrfD-like"/>
</dbReference>
<keyword evidence="10" id="KW-0411">Iron-sulfur</keyword>
<dbReference type="HOGENOM" id="CLU_379825_0_0_7"/>
<name>B8J721_ANAD2</name>
<evidence type="ECO:0000259" key="13">
    <source>
        <dbReference type="PROSITE" id="PS51379"/>
    </source>
</evidence>
<dbReference type="PROSITE" id="PS51379">
    <property type="entry name" value="4FE4S_FER_2"/>
    <property type="match status" value="3"/>
</dbReference>
<feature type="transmembrane region" description="Helical" evidence="12">
    <location>
        <begin position="577"/>
        <end position="594"/>
    </location>
</feature>
<dbReference type="GO" id="GO:0046872">
    <property type="term" value="F:metal ion binding"/>
    <property type="evidence" value="ECO:0007669"/>
    <property type="project" value="UniProtKB-KW"/>
</dbReference>
<evidence type="ECO:0000256" key="1">
    <source>
        <dbReference type="ARBA" id="ARBA00004651"/>
    </source>
</evidence>
<dbReference type="RefSeq" id="WP_012633130.1">
    <property type="nucleotide sequence ID" value="NC_011891.1"/>
</dbReference>
<feature type="domain" description="4Fe-4S ferredoxin-type" evidence="13">
    <location>
        <begin position="69"/>
        <end position="101"/>
    </location>
</feature>
<sequence>MSKATLIDTTYCIGCRSCQSTCKQWNDLPAEQTVLLGGDKGLQNPNTLTSSTFAVVTFDEVEDASAPGGLRYVSTKRQCMHCEEPACAAACPVTALHKTESGAVAYDASKCIGCRYCMWACPFGVPTAEWDSLAPKIQKCDMCVGRQTAAVPVERNGVALTAEERTHLAAAYAIPACVKQCPAGALKYGDRDELLKEAHARIAASPSKYVDHVYGEHEVGGTNMLYLSPVPFEKLGFPMDLGTDPLPRRSAVALGAVPPAVIGVGAALGGVYALSKRKQEVKAKEGKAHEHHPEFAPVKQPFWTTANKLLAAVMAWGAISFVARFALGLGGSTNLSDTYAWGLWIVFDLVWIAVAAGAFATAGLIYVLQRKDLYSIGRSAVLMGLLSYSFVTVTLLADLGLPWHFWRLGTEAPHHSAMFEVSWCVGLYVTVLAFEFMPVPFERWGMKKAMDAWKRWSPWYVVGAVTLFVYLMSRNVLIAAGAAAVFSVLAYAFRTRPGEKPVPILLAIAAVTLSTMHQSSLGSLFLLMPDKLDHAWWSPVMPVYFFLSSVAAGLGLMVLVELWIAKAFKRQVRVAQLAALGKVAFWALAVYEAFRLGDLAVRGQLGHAFTGPKAGLFLVEVLLGGLLPLVLLGAAKLRERPAVLGLASALATGGIVLNRMSVVVFAMNLKGAMPQDSAQPYLPSAVEWGVSLGLIAATIFLFGLAVRHMPVLPKEEPAQAANEPNAEQASA</sequence>
<organism evidence="14 15">
    <name type="scientific">Anaeromyxobacter dehalogenans (strain ATCC BAA-258 / DSM 21875 / 2CP-1)</name>
    <dbReference type="NCBI Taxonomy" id="455488"/>
    <lineage>
        <taxon>Bacteria</taxon>
        <taxon>Pseudomonadati</taxon>
        <taxon>Myxococcota</taxon>
        <taxon>Myxococcia</taxon>
        <taxon>Myxococcales</taxon>
        <taxon>Cystobacterineae</taxon>
        <taxon>Anaeromyxobacteraceae</taxon>
        <taxon>Anaeromyxobacter</taxon>
    </lineage>
</organism>
<dbReference type="CDD" id="cd10561">
    <property type="entry name" value="HybA_like"/>
    <property type="match status" value="1"/>
</dbReference>
<dbReference type="EMBL" id="CP001359">
    <property type="protein sequence ID" value="ACL65211.1"/>
    <property type="molecule type" value="Genomic_DNA"/>
</dbReference>
<keyword evidence="7" id="KW-0677">Repeat</keyword>
<evidence type="ECO:0000256" key="4">
    <source>
        <dbReference type="ARBA" id="ARBA00022485"/>
    </source>
</evidence>
<dbReference type="Proteomes" id="UP000007089">
    <property type="component" value="Chromosome"/>
</dbReference>
<gene>
    <name evidence="14" type="ordered locus">A2cp1_1869</name>
</gene>
<dbReference type="Gene3D" id="3.30.70.20">
    <property type="match status" value="2"/>
</dbReference>
<keyword evidence="8 12" id="KW-1133">Transmembrane helix</keyword>
<evidence type="ECO:0000256" key="12">
    <source>
        <dbReference type="SAM" id="Phobius"/>
    </source>
</evidence>
<dbReference type="InterPro" id="IPR051555">
    <property type="entry name" value="FDH_Electron_Transfer_Unit"/>
</dbReference>
<dbReference type="AlphaFoldDB" id="B8J721"/>
<evidence type="ECO:0000256" key="5">
    <source>
        <dbReference type="ARBA" id="ARBA00022692"/>
    </source>
</evidence>
<feature type="transmembrane region" description="Helical" evidence="12">
    <location>
        <begin position="505"/>
        <end position="528"/>
    </location>
</feature>
<keyword evidence="15" id="KW-1185">Reference proteome</keyword>
<dbReference type="Pfam" id="PF03916">
    <property type="entry name" value="NrfD"/>
    <property type="match status" value="1"/>
</dbReference>
<keyword evidence="4" id="KW-0004">4Fe-4S</keyword>
<evidence type="ECO:0000256" key="9">
    <source>
        <dbReference type="ARBA" id="ARBA00023004"/>
    </source>
</evidence>
<keyword evidence="3" id="KW-1003">Cell membrane</keyword>
<evidence type="ECO:0000256" key="6">
    <source>
        <dbReference type="ARBA" id="ARBA00022723"/>
    </source>
</evidence>
<feature type="transmembrane region" description="Helical" evidence="12">
    <location>
        <begin position="453"/>
        <end position="470"/>
    </location>
</feature>
<feature type="transmembrane region" description="Helical" evidence="12">
    <location>
        <begin position="309"/>
        <end position="327"/>
    </location>
</feature>
<protein>
    <submittedName>
        <fullName evidence="14">4Fe-4S ferredoxin iron-sulfur binding domain protein</fullName>
    </submittedName>
</protein>
<feature type="transmembrane region" description="Helical" evidence="12">
    <location>
        <begin position="642"/>
        <end position="668"/>
    </location>
</feature>
<accession>B8J721</accession>
<feature type="transmembrane region" description="Helical" evidence="12">
    <location>
        <begin position="543"/>
        <end position="565"/>
    </location>
</feature>
<evidence type="ECO:0000256" key="2">
    <source>
        <dbReference type="ARBA" id="ARBA00008929"/>
    </source>
</evidence>
<keyword evidence="6" id="KW-0479">Metal-binding</keyword>
<feature type="transmembrane region" description="Helical" evidence="12">
    <location>
        <begin position="614"/>
        <end position="635"/>
    </location>
</feature>
<comment type="subcellular location">
    <subcellularLocation>
        <location evidence="1">Cell membrane</location>
        <topology evidence="1">Multi-pass membrane protein</topology>
    </subcellularLocation>
</comment>
<evidence type="ECO:0000256" key="8">
    <source>
        <dbReference type="ARBA" id="ARBA00022989"/>
    </source>
</evidence>
<feature type="transmembrane region" description="Helical" evidence="12">
    <location>
        <begin position="339"/>
        <end position="368"/>
    </location>
</feature>
<feature type="transmembrane region" description="Helical" evidence="12">
    <location>
        <begin position="251"/>
        <end position="274"/>
    </location>
</feature>
<feature type="transmembrane region" description="Helical" evidence="12">
    <location>
        <begin position="380"/>
        <end position="397"/>
    </location>
</feature>
<keyword evidence="11 12" id="KW-0472">Membrane</keyword>
<dbReference type="GO" id="GO:0005886">
    <property type="term" value="C:plasma membrane"/>
    <property type="evidence" value="ECO:0007669"/>
    <property type="project" value="UniProtKB-SubCell"/>
</dbReference>
<dbReference type="PANTHER" id="PTHR43545:SF4">
    <property type="entry name" value="IRON-SULFUR PROTEIN"/>
    <property type="match status" value="1"/>
</dbReference>
<dbReference type="SUPFAM" id="SSF54862">
    <property type="entry name" value="4Fe-4S ferredoxins"/>
    <property type="match status" value="1"/>
</dbReference>
<feature type="transmembrane region" description="Helical" evidence="12">
    <location>
        <begin position="688"/>
        <end position="706"/>
    </location>
</feature>
<evidence type="ECO:0000256" key="10">
    <source>
        <dbReference type="ARBA" id="ARBA00023014"/>
    </source>
</evidence>
<dbReference type="Pfam" id="PF13247">
    <property type="entry name" value="Fer4_11"/>
    <property type="match status" value="1"/>
</dbReference>
<dbReference type="Gene3D" id="1.20.1630.10">
    <property type="entry name" value="Formate dehydrogenase/DMSO reductase domain"/>
    <property type="match status" value="1"/>
</dbReference>
<dbReference type="PANTHER" id="PTHR43545">
    <property type="entry name" value="FORMATE DEHYDROGENASE, NITRATE-INDUCIBLE, IRON-SULFUR SUBUNIT"/>
    <property type="match status" value="1"/>
</dbReference>
<evidence type="ECO:0000256" key="11">
    <source>
        <dbReference type="ARBA" id="ARBA00023136"/>
    </source>
</evidence>
<feature type="transmembrane region" description="Helical" evidence="12">
    <location>
        <begin position="476"/>
        <end position="493"/>
    </location>
</feature>
<dbReference type="InterPro" id="IPR017900">
    <property type="entry name" value="4Fe4S_Fe_S_CS"/>
</dbReference>
<dbReference type="KEGG" id="acp:A2cp1_1869"/>
<feature type="domain" description="4Fe-4S ferredoxin-type" evidence="13">
    <location>
        <begin position="102"/>
        <end position="131"/>
    </location>
</feature>
<evidence type="ECO:0000313" key="15">
    <source>
        <dbReference type="Proteomes" id="UP000007089"/>
    </source>
</evidence>
<feature type="transmembrane region" description="Helical" evidence="12">
    <location>
        <begin position="417"/>
        <end position="441"/>
    </location>
</feature>
<keyword evidence="5 12" id="KW-0812">Transmembrane</keyword>
<comment type="similarity">
    <text evidence="2">Belongs to the NrfD family.</text>
</comment>
<reference evidence="14" key="1">
    <citation type="submission" date="2009-01" db="EMBL/GenBank/DDBJ databases">
        <title>Complete sequence of Anaeromyxobacter dehalogenans 2CP-1.</title>
        <authorList>
            <consortium name="US DOE Joint Genome Institute"/>
            <person name="Lucas S."/>
            <person name="Copeland A."/>
            <person name="Lapidus A."/>
            <person name="Glavina del Rio T."/>
            <person name="Dalin E."/>
            <person name="Tice H."/>
            <person name="Bruce D."/>
            <person name="Goodwin L."/>
            <person name="Pitluck S."/>
            <person name="Saunders E."/>
            <person name="Brettin T."/>
            <person name="Detter J.C."/>
            <person name="Han C."/>
            <person name="Larimer F."/>
            <person name="Land M."/>
            <person name="Hauser L."/>
            <person name="Kyrpides N."/>
            <person name="Ovchinnikova G."/>
            <person name="Beliaev A.S."/>
            <person name="Richardson P."/>
        </authorList>
    </citation>
    <scope>NUCLEOTIDE SEQUENCE</scope>
    <source>
        <strain evidence="14">2CP-1</strain>
    </source>
</reference>
<dbReference type="GO" id="GO:0051539">
    <property type="term" value="F:4 iron, 4 sulfur cluster binding"/>
    <property type="evidence" value="ECO:0007669"/>
    <property type="project" value="UniProtKB-KW"/>
</dbReference>
<evidence type="ECO:0000256" key="3">
    <source>
        <dbReference type="ARBA" id="ARBA00022475"/>
    </source>
</evidence>
<evidence type="ECO:0000256" key="7">
    <source>
        <dbReference type="ARBA" id="ARBA00022737"/>
    </source>
</evidence>
<dbReference type="PROSITE" id="PS00198">
    <property type="entry name" value="4FE4S_FER_1"/>
    <property type="match status" value="1"/>
</dbReference>
<evidence type="ECO:0000313" key="14">
    <source>
        <dbReference type="EMBL" id="ACL65211.1"/>
    </source>
</evidence>